<organism evidence="3 4">
    <name type="scientific">Aspergillus tanneri</name>
    <dbReference type="NCBI Taxonomy" id="1220188"/>
    <lineage>
        <taxon>Eukaryota</taxon>
        <taxon>Fungi</taxon>
        <taxon>Dikarya</taxon>
        <taxon>Ascomycota</taxon>
        <taxon>Pezizomycotina</taxon>
        <taxon>Eurotiomycetes</taxon>
        <taxon>Eurotiomycetidae</taxon>
        <taxon>Eurotiales</taxon>
        <taxon>Aspergillaceae</taxon>
        <taxon>Aspergillus</taxon>
        <taxon>Aspergillus subgen. Circumdati</taxon>
    </lineage>
</organism>
<dbReference type="Proteomes" id="UP000324241">
    <property type="component" value="Unassembled WGS sequence"/>
</dbReference>
<dbReference type="GeneID" id="54328938"/>
<reference evidence="3 4" key="1">
    <citation type="submission" date="2019-08" db="EMBL/GenBank/DDBJ databases">
        <title>The genome sequence of a newly discovered highly antifungal drug resistant Aspergillus species, Aspergillus tanneri NIH 1004.</title>
        <authorList>
            <person name="Mounaud S."/>
            <person name="Singh I."/>
            <person name="Joardar V."/>
            <person name="Pakala S."/>
            <person name="Pakala S."/>
            <person name="Venepally P."/>
            <person name="Chung J.K."/>
            <person name="Losada L."/>
            <person name="Nierman W.C."/>
        </authorList>
    </citation>
    <scope>NUCLEOTIDE SEQUENCE [LARGE SCALE GENOMIC DNA]</scope>
    <source>
        <strain evidence="3 4">NIH1004</strain>
    </source>
</reference>
<sequence length="381" mass="42907">MSLVIPDSPTRILRFSRSDKPKSFVLLHVARTGSVPLDLDIVATEGENPYTGTVRQVHLKELRAKNYQGSDEEWPHVVSHVFGQLSESAEHLRLSSLSGIEAMASITRSGDQAKELVITVRKRIEGITQRLGSVVLRRNDEQEIQLYDWSAMTVSRADAIEQRCHLLWDRCSAAENMVNQLRNQIEQLVKAKVHHEEQVMANVVHLLNEKKLKIRNQRRLLDSAKLDHPKVFKYGRATPDNHQAYNEKSMSRKHNSRETSDSESENEDAFERVEVDPHAYGGNSIEMDKGINNEHSSYSQALKETGDNTTDGKLSAIRSQSIKGNNGKMKQHVNTKSSLEHISMNASTAPPQVISGIQNQKSTQSNDYFTETAGETDDDEL</sequence>
<evidence type="ECO:0000256" key="1">
    <source>
        <dbReference type="SAM" id="Coils"/>
    </source>
</evidence>
<dbReference type="OrthoDB" id="8064436at2759"/>
<dbReference type="AlphaFoldDB" id="A0A5M9MKL6"/>
<comment type="caution">
    <text evidence="3">The sequence shown here is derived from an EMBL/GenBank/DDBJ whole genome shotgun (WGS) entry which is preliminary data.</text>
</comment>
<dbReference type="SUPFAM" id="SSF58022">
    <property type="entry name" value="XRCC4, C-terminal oligomerization domain"/>
    <property type="match status" value="1"/>
</dbReference>
<dbReference type="PANTHER" id="PTHR42067:SF1">
    <property type="entry name" value="MITOTIC APPARATUS PROTEIN P62"/>
    <property type="match status" value="1"/>
</dbReference>
<feature type="coiled-coil region" evidence="1">
    <location>
        <begin position="171"/>
        <end position="227"/>
    </location>
</feature>
<dbReference type="PANTHER" id="PTHR42067">
    <property type="entry name" value="YALI0C15378P"/>
    <property type="match status" value="1"/>
</dbReference>
<dbReference type="RefSeq" id="XP_033426903.1">
    <property type="nucleotide sequence ID" value="XM_033570871.1"/>
</dbReference>
<evidence type="ECO:0000313" key="3">
    <source>
        <dbReference type="EMBL" id="KAA8647542.1"/>
    </source>
</evidence>
<accession>A0A5M9MKL6</accession>
<protein>
    <submittedName>
        <fullName evidence="3">Uncharacterized protein</fullName>
    </submittedName>
</protein>
<keyword evidence="1" id="KW-0175">Coiled coil</keyword>
<name>A0A5M9MKL6_9EURO</name>
<evidence type="ECO:0000256" key="2">
    <source>
        <dbReference type="SAM" id="MobiDB-lite"/>
    </source>
</evidence>
<feature type="region of interest" description="Disordered" evidence="2">
    <location>
        <begin position="348"/>
        <end position="381"/>
    </location>
</feature>
<proteinExistence type="predicted"/>
<feature type="region of interest" description="Disordered" evidence="2">
    <location>
        <begin position="232"/>
        <end position="291"/>
    </location>
</feature>
<evidence type="ECO:0000313" key="4">
    <source>
        <dbReference type="Proteomes" id="UP000324241"/>
    </source>
</evidence>
<feature type="compositionally biased region" description="Polar residues" evidence="2">
    <location>
        <begin position="348"/>
        <end position="369"/>
    </location>
</feature>
<gene>
    <name evidence="3" type="ORF">ATNIH1004_006236</name>
</gene>
<dbReference type="EMBL" id="QUQM01000004">
    <property type="protein sequence ID" value="KAA8647542.1"/>
    <property type="molecule type" value="Genomic_DNA"/>
</dbReference>